<gene>
    <name evidence="3" type="ORF">EOE66_17750</name>
</gene>
<evidence type="ECO:0000259" key="2">
    <source>
        <dbReference type="Pfam" id="PF07589"/>
    </source>
</evidence>
<name>A0A437RCR4_9BURK</name>
<evidence type="ECO:0000313" key="4">
    <source>
        <dbReference type="Proteomes" id="UP000285575"/>
    </source>
</evidence>
<reference evidence="3 4" key="1">
    <citation type="submission" date="2019-01" db="EMBL/GenBank/DDBJ databases">
        <authorList>
            <person name="Chen W.-M."/>
        </authorList>
    </citation>
    <scope>NUCLEOTIDE SEQUENCE [LARGE SCALE GENOMIC DNA]</scope>
    <source>
        <strain evidence="3 4">KYPY4</strain>
    </source>
</reference>
<dbReference type="Pfam" id="PF07589">
    <property type="entry name" value="PEP-CTERM"/>
    <property type="match status" value="1"/>
</dbReference>
<dbReference type="AlphaFoldDB" id="A0A437RCR4"/>
<keyword evidence="1" id="KW-0732">Signal</keyword>
<protein>
    <submittedName>
        <fullName evidence="3">PEP-CTERM sorting domain-containing protein</fullName>
    </submittedName>
</protein>
<dbReference type="EMBL" id="SACR01000005">
    <property type="protein sequence ID" value="RVU44507.1"/>
    <property type="molecule type" value="Genomic_DNA"/>
</dbReference>
<dbReference type="NCBIfam" id="TIGR02595">
    <property type="entry name" value="PEP_CTERM"/>
    <property type="match status" value="1"/>
</dbReference>
<dbReference type="Proteomes" id="UP000285575">
    <property type="component" value="Unassembled WGS sequence"/>
</dbReference>
<feature type="chain" id="PRO_5019439940" evidence="1">
    <location>
        <begin position="28"/>
        <end position="252"/>
    </location>
</feature>
<dbReference type="RefSeq" id="WP_128230052.1">
    <property type="nucleotide sequence ID" value="NZ_SACR01000005.1"/>
</dbReference>
<sequence length="252" mass="26500">MIKHVRPLARAATLGLAALALAPLASAAIVTGNWDPKLPSSFGNYGWTATVNVSVDPACAVGTQALTIVNLLGFSFGCNTATPTTAFRILSAEVGIYNYSTNVIVDVLRFNRNSFGEFIVGELQLGPNGSIMSLVTPADSDIQGSSIVFADGFRYDFRLDLPGADPKLKYRRDNASFLTPFTTATEPVTERRFVVDTTSTAAQVVAATRLEIGQTIFAVPEPGSLALALLALGAAGVAARRRIGLPRALPAA</sequence>
<evidence type="ECO:0000256" key="1">
    <source>
        <dbReference type="SAM" id="SignalP"/>
    </source>
</evidence>
<feature type="domain" description="Ice-binding protein C-terminal" evidence="2">
    <location>
        <begin position="218"/>
        <end position="242"/>
    </location>
</feature>
<comment type="caution">
    <text evidence="3">The sequence shown here is derived from an EMBL/GenBank/DDBJ whole genome shotgun (WGS) entry which is preliminary data.</text>
</comment>
<keyword evidence="4" id="KW-1185">Reference proteome</keyword>
<dbReference type="InterPro" id="IPR013424">
    <property type="entry name" value="Ice-binding_C"/>
</dbReference>
<accession>A0A437RCR4</accession>
<proteinExistence type="predicted"/>
<evidence type="ECO:0000313" key="3">
    <source>
        <dbReference type="EMBL" id="RVU44507.1"/>
    </source>
</evidence>
<feature type="signal peptide" evidence="1">
    <location>
        <begin position="1"/>
        <end position="27"/>
    </location>
</feature>
<organism evidence="3 4">
    <name type="scientific">Rubrivivax rivuli</name>
    <dbReference type="NCBI Taxonomy" id="1862385"/>
    <lineage>
        <taxon>Bacteria</taxon>
        <taxon>Pseudomonadati</taxon>
        <taxon>Pseudomonadota</taxon>
        <taxon>Betaproteobacteria</taxon>
        <taxon>Burkholderiales</taxon>
        <taxon>Sphaerotilaceae</taxon>
        <taxon>Rubrivivax</taxon>
    </lineage>
</organism>
<dbReference type="OrthoDB" id="9180995at2"/>